<comment type="caution">
    <text evidence="10">The sequence shown here is derived from an EMBL/GenBank/DDBJ whole genome shotgun (WGS) entry which is preliminary data.</text>
</comment>
<dbReference type="Pfam" id="PF00584">
    <property type="entry name" value="SecE"/>
    <property type="match status" value="1"/>
</dbReference>
<evidence type="ECO:0000256" key="6">
    <source>
        <dbReference type="ARBA" id="ARBA00022989"/>
    </source>
</evidence>
<dbReference type="GO" id="GO:0065002">
    <property type="term" value="P:intracellular protein transmembrane transport"/>
    <property type="evidence" value="ECO:0007669"/>
    <property type="project" value="UniProtKB-UniRule"/>
</dbReference>
<dbReference type="InterPro" id="IPR001901">
    <property type="entry name" value="Translocase_SecE/Sec61-g"/>
</dbReference>
<evidence type="ECO:0000256" key="5">
    <source>
        <dbReference type="ARBA" id="ARBA00022927"/>
    </source>
</evidence>
<keyword evidence="5 9" id="KW-0653">Protein transport</keyword>
<dbReference type="InterPro" id="IPR005807">
    <property type="entry name" value="SecE_bac"/>
</dbReference>
<evidence type="ECO:0000256" key="2">
    <source>
        <dbReference type="ARBA" id="ARBA00022448"/>
    </source>
</evidence>
<keyword evidence="6 9" id="KW-1133">Transmembrane helix</keyword>
<comment type="subcellular location">
    <subcellularLocation>
        <location evidence="9">Cell membrane</location>
        <topology evidence="9">Single-pass membrane protein</topology>
    </subcellularLocation>
    <subcellularLocation>
        <location evidence="1">Membrane</location>
    </subcellularLocation>
</comment>
<evidence type="ECO:0000256" key="8">
    <source>
        <dbReference type="ARBA" id="ARBA00023136"/>
    </source>
</evidence>
<dbReference type="RefSeq" id="WP_058353905.1">
    <property type="nucleotide sequence ID" value="NZ_CABMMD010000197.1"/>
</dbReference>
<dbReference type="HAMAP" id="MF_00422">
    <property type="entry name" value="SecE"/>
    <property type="match status" value="1"/>
</dbReference>
<feature type="transmembrane region" description="Helical" evidence="9">
    <location>
        <begin position="39"/>
        <end position="60"/>
    </location>
</feature>
<proteinExistence type="inferred from homology"/>
<dbReference type="AlphaFoldDB" id="A0A0V8QBI3"/>
<dbReference type="PANTHER" id="PTHR33910">
    <property type="entry name" value="PROTEIN TRANSLOCASE SUBUNIT SECE"/>
    <property type="match status" value="1"/>
</dbReference>
<evidence type="ECO:0000256" key="7">
    <source>
        <dbReference type="ARBA" id="ARBA00023010"/>
    </source>
</evidence>
<evidence type="ECO:0000313" key="11">
    <source>
        <dbReference type="Proteomes" id="UP000054874"/>
    </source>
</evidence>
<dbReference type="STRING" id="290052.ASU35_03815"/>
<dbReference type="GO" id="GO:0008320">
    <property type="term" value="F:protein transmembrane transporter activity"/>
    <property type="evidence" value="ECO:0007669"/>
    <property type="project" value="UniProtKB-UniRule"/>
</dbReference>
<dbReference type="OrthoDB" id="9807958at2"/>
<dbReference type="Gene3D" id="1.20.5.1030">
    <property type="entry name" value="Preprotein translocase secy subunit"/>
    <property type="match status" value="1"/>
</dbReference>
<protein>
    <recommendedName>
        <fullName evidence="9">Protein translocase subunit SecE</fullName>
    </recommendedName>
</protein>
<dbReference type="Proteomes" id="UP000054874">
    <property type="component" value="Unassembled WGS sequence"/>
</dbReference>
<reference evidence="10 11" key="1">
    <citation type="submission" date="2015-11" db="EMBL/GenBank/DDBJ databases">
        <title>Butyribacter intestini gen. nov., sp. nov., a butyric acid-producing bacterium of the family Lachnospiraceae isolated from the human faeces.</title>
        <authorList>
            <person name="Zou Y."/>
            <person name="Xue W."/>
            <person name="Luo G."/>
            <person name="Lv M."/>
        </authorList>
    </citation>
    <scope>NUCLEOTIDE SEQUENCE [LARGE SCALE GENOMIC DNA]</scope>
    <source>
        <strain evidence="10 11">ACET-33324</strain>
    </source>
</reference>
<dbReference type="EMBL" id="LNAM01000197">
    <property type="protein sequence ID" value="KSV57850.1"/>
    <property type="molecule type" value="Genomic_DNA"/>
</dbReference>
<dbReference type="GO" id="GO:0006605">
    <property type="term" value="P:protein targeting"/>
    <property type="evidence" value="ECO:0007669"/>
    <property type="project" value="UniProtKB-UniRule"/>
</dbReference>
<keyword evidence="4 9" id="KW-0812">Transmembrane</keyword>
<comment type="function">
    <text evidence="9">Essential subunit of the Sec protein translocation channel SecYEG. Clamps together the 2 halves of SecY. May contact the channel plug during translocation.</text>
</comment>
<dbReference type="GO" id="GO:0005886">
    <property type="term" value="C:plasma membrane"/>
    <property type="evidence" value="ECO:0007669"/>
    <property type="project" value="UniProtKB-SubCell"/>
</dbReference>
<dbReference type="GO" id="GO:0009306">
    <property type="term" value="P:protein secretion"/>
    <property type="evidence" value="ECO:0007669"/>
    <property type="project" value="UniProtKB-UniRule"/>
</dbReference>
<dbReference type="GO" id="GO:0043952">
    <property type="term" value="P:protein transport by the Sec complex"/>
    <property type="evidence" value="ECO:0007669"/>
    <property type="project" value="UniProtKB-UniRule"/>
</dbReference>
<evidence type="ECO:0000256" key="3">
    <source>
        <dbReference type="ARBA" id="ARBA00022475"/>
    </source>
</evidence>
<comment type="subunit">
    <text evidence="9">Component of the Sec protein translocase complex. Heterotrimer consisting of SecY, SecE and SecG subunits. The heterotrimers can form oligomers, although 1 heterotrimer is thought to be able to translocate proteins. Interacts with the ribosome. Interacts with SecDF, and other proteins may be involved. Interacts with SecA.</text>
</comment>
<dbReference type="PANTHER" id="PTHR33910:SF1">
    <property type="entry name" value="PROTEIN TRANSLOCASE SUBUNIT SECE"/>
    <property type="match status" value="1"/>
</dbReference>
<dbReference type="InterPro" id="IPR038379">
    <property type="entry name" value="SecE_sf"/>
</dbReference>
<accession>A0A0V8QBI3</accession>
<keyword evidence="7 9" id="KW-0811">Translocation</keyword>
<comment type="similarity">
    <text evidence="9">Belongs to the SecE/SEC61-gamma family.</text>
</comment>
<dbReference type="NCBIfam" id="TIGR00964">
    <property type="entry name" value="secE_bact"/>
    <property type="match status" value="1"/>
</dbReference>
<evidence type="ECO:0000256" key="4">
    <source>
        <dbReference type="ARBA" id="ARBA00022692"/>
    </source>
</evidence>
<evidence type="ECO:0000256" key="1">
    <source>
        <dbReference type="ARBA" id="ARBA00004370"/>
    </source>
</evidence>
<sequence length="71" mass="7854">MGDTAKTNEQAPKKSFVKGLKAEFRKISWPDKETLFKQSTAVVIISIILGLLITAIDFCIQFGVDKLLQIG</sequence>
<gene>
    <name evidence="9" type="primary">secE</name>
    <name evidence="10" type="ORF">ASU35_03815</name>
</gene>
<organism evidence="10 11">
    <name type="scientific">Acetivibrio ethanolgignens</name>
    <dbReference type="NCBI Taxonomy" id="290052"/>
    <lineage>
        <taxon>Bacteria</taxon>
        <taxon>Bacillati</taxon>
        <taxon>Bacillota</taxon>
        <taxon>Clostridia</taxon>
        <taxon>Eubacteriales</taxon>
        <taxon>Oscillospiraceae</taxon>
        <taxon>Acetivibrio</taxon>
    </lineage>
</organism>
<keyword evidence="3 9" id="KW-1003">Cell membrane</keyword>
<keyword evidence="8 9" id="KW-0472">Membrane</keyword>
<evidence type="ECO:0000313" key="10">
    <source>
        <dbReference type="EMBL" id="KSV57850.1"/>
    </source>
</evidence>
<keyword evidence="11" id="KW-1185">Reference proteome</keyword>
<keyword evidence="2 9" id="KW-0813">Transport</keyword>
<name>A0A0V8QBI3_9FIRM</name>
<evidence type="ECO:0000256" key="9">
    <source>
        <dbReference type="HAMAP-Rule" id="MF_00422"/>
    </source>
</evidence>